<keyword evidence="6" id="KW-1185">Reference proteome</keyword>
<dbReference type="SUPFAM" id="SSF46785">
    <property type="entry name" value="Winged helix' DNA-binding domain"/>
    <property type="match status" value="1"/>
</dbReference>
<proteinExistence type="predicted"/>
<keyword evidence="3" id="KW-0804">Transcription</keyword>
<dbReference type="RefSeq" id="WP_337918077.1">
    <property type="nucleotide sequence ID" value="NZ_BAABJL010000181.1"/>
</dbReference>
<dbReference type="InterPro" id="IPR000524">
    <property type="entry name" value="Tscrpt_reg_HTH_GntR"/>
</dbReference>
<dbReference type="GO" id="GO:0003700">
    <property type="term" value="F:DNA-binding transcription factor activity"/>
    <property type="evidence" value="ECO:0007669"/>
    <property type="project" value="InterPro"/>
</dbReference>
<accession>A0A927N0G8</accession>
<dbReference type="InterPro" id="IPR036388">
    <property type="entry name" value="WH-like_DNA-bd_sf"/>
</dbReference>
<evidence type="ECO:0000313" key="5">
    <source>
        <dbReference type="EMBL" id="MBE1609749.1"/>
    </source>
</evidence>
<name>A0A927N0G8_9ACTN</name>
<dbReference type="Pfam" id="PF00392">
    <property type="entry name" value="GntR"/>
    <property type="match status" value="1"/>
</dbReference>
<feature type="domain" description="HTH gntR-type" evidence="4">
    <location>
        <begin position="19"/>
        <end position="87"/>
    </location>
</feature>
<dbReference type="CDD" id="cd07377">
    <property type="entry name" value="WHTH_GntR"/>
    <property type="match status" value="1"/>
</dbReference>
<evidence type="ECO:0000256" key="2">
    <source>
        <dbReference type="ARBA" id="ARBA00023125"/>
    </source>
</evidence>
<keyword evidence="2 5" id="KW-0238">DNA-binding</keyword>
<reference evidence="5" key="1">
    <citation type="submission" date="2020-10" db="EMBL/GenBank/DDBJ databases">
        <title>Sequencing the genomes of 1000 actinobacteria strains.</title>
        <authorList>
            <person name="Klenk H.-P."/>
        </authorList>
    </citation>
    <scope>NUCLEOTIDE SEQUENCE</scope>
    <source>
        <strain evidence="5">DSM 45354</strain>
    </source>
</reference>
<gene>
    <name evidence="5" type="ORF">HEB94_006597</name>
</gene>
<dbReference type="Proteomes" id="UP000638648">
    <property type="component" value="Unassembled WGS sequence"/>
</dbReference>
<dbReference type="PANTHER" id="PTHR38445">
    <property type="entry name" value="HTH-TYPE TRANSCRIPTIONAL REPRESSOR YTRA"/>
    <property type="match status" value="1"/>
</dbReference>
<evidence type="ECO:0000313" key="6">
    <source>
        <dbReference type="Proteomes" id="UP000638648"/>
    </source>
</evidence>
<dbReference type="AlphaFoldDB" id="A0A927N0G8"/>
<keyword evidence="1" id="KW-0805">Transcription regulation</keyword>
<comment type="caution">
    <text evidence="5">The sequence shown here is derived from an EMBL/GenBank/DDBJ whole genome shotgun (WGS) entry which is preliminary data.</text>
</comment>
<dbReference type="GO" id="GO:0003677">
    <property type="term" value="F:DNA binding"/>
    <property type="evidence" value="ECO:0007669"/>
    <property type="project" value="UniProtKB-KW"/>
</dbReference>
<evidence type="ECO:0000256" key="3">
    <source>
        <dbReference type="ARBA" id="ARBA00023163"/>
    </source>
</evidence>
<organism evidence="5 6">
    <name type="scientific">Actinopolymorpha pittospori</name>
    <dbReference type="NCBI Taxonomy" id="648752"/>
    <lineage>
        <taxon>Bacteria</taxon>
        <taxon>Bacillati</taxon>
        <taxon>Actinomycetota</taxon>
        <taxon>Actinomycetes</taxon>
        <taxon>Propionibacteriales</taxon>
        <taxon>Actinopolymorphaceae</taxon>
        <taxon>Actinopolymorpha</taxon>
    </lineage>
</organism>
<dbReference type="EMBL" id="JADBEM010000001">
    <property type="protein sequence ID" value="MBE1609749.1"/>
    <property type="molecule type" value="Genomic_DNA"/>
</dbReference>
<dbReference type="PANTHER" id="PTHR38445:SF9">
    <property type="entry name" value="HTH-TYPE TRANSCRIPTIONAL REPRESSOR YTRA"/>
    <property type="match status" value="1"/>
</dbReference>
<evidence type="ECO:0000256" key="1">
    <source>
        <dbReference type="ARBA" id="ARBA00023015"/>
    </source>
</evidence>
<dbReference type="PROSITE" id="PS50949">
    <property type="entry name" value="HTH_GNTR"/>
    <property type="match status" value="1"/>
</dbReference>
<evidence type="ECO:0000259" key="4">
    <source>
        <dbReference type="PROSITE" id="PS50949"/>
    </source>
</evidence>
<sequence>MSSTPEWAARIAVDAGSTAPPWRQVRDQILELVEAGQLPVGARLPAIRQLATDLRIAPGTVARAYKELEAEGILATARRHGTVVAATPGRQADPLRDAARAYVERARALGVDARAALTMVQRVFDQTD</sequence>
<dbReference type="InterPro" id="IPR036390">
    <property type="entry name" value="WH_DNA-bd_sf"/>
</dbReference>
<dbReference type="Gene3D" id="1.10.10.10">
    <property type="entry name" value="Winged helix-like DNA-binding domain superfamily/Winged helix DNA-binding domain"/>
    <property type="match status" value="1"/>
</dbReference>
<dbReference type="SMART" id="SM00345">
    <property type="entry name" value="HTH_GNTR"/>
    <property type="match status" value="1"/>
</dbReference>
<protein>
    <submittedName>
        <fullName evidence="5">DNA-binding transcriptional regulator YhcF (GntR family)</fullName>
    </submittedName>
</protein>